<feature type="transmembrane region" description="Helical" evidence="1">
    <location>
        <begin position="14"/>
        <end position="34"/>
    </location>
</feature>
<evidence type="ECO:0000313" key="3">
    <source>
        <dbReference type="Proteomes" id="UP000236740"/>
    </source>
</evidence>
<dbReference type="EMBL" id="FNVN01000001">
    <property type="protein sequence ID" value="SEG03117.1"/>
    <property type="molecule type" value="Genomic_DNA"/>
</dbReference>
<dbReference type="RefSeq" id="WP_170216799.1">
    <property type="nucleotide sequence ID" value="NZ_CP031311.1"/>
</dbReference>
<dbReference type="AlphaFoldDB" id="A0A1H5WVY5"/>
<accession>A0A1H5WVY5</accession>
<name>A0A1H5WVY5_9EURY</name>
<proteinExistence type="predicted"/>
<dbReference type="Proteomes" id="UP000236740">
    <property type="component" value="Unassembled WGS sequence"/>
</dbReference>
<protein>
    <submittedName>
        <fullName evidence="2">Uncharacterized protein</fullName>
    </submittedName>
</protein>
<keyword evidence="1" id="KW-1133">Transmembrane helix</keyword>
<sequence>MPVPLHLGLEHPSALWIVAVGFLAFVAGLGVNLYRSRRSERSADAVSEDESA</sequence>
<keyword evidence="3" id="KW-1185">Reference proteome</keyword>
<keyword evidence="1" id="KW-0812">Transmembrane</keyword>
<gene>
    <name evidence="2" type="ORF">SAMN04488133_1400</name>
</gene>
<organism evidence="2 3">
    <name type="scientific">Halobellus limi</name>
    <dbReference type="NCBI Taxonomy" id="699433"/>
    <lineage>
        <taxon>Archaea</taxon>
        <taxon>Methanobacteriati</taxon>
        <taxon>Methanobacteriota</taxon>
        <taxon>Stenosarchaea group</taxon>
        <taxon>Halobacteria</taxon>
        <taxon>Halobacteriales</taxon>
        <taxon>Haloferacaceae</taxon>
        <taxon>Halobellus</taxon>
    </lineage>
</organism>
<evidence type="ECO:0000313" key="2">
    <source>
        <dbReference type="EMBL" id="SEG03117.1"/>
    </source>
</evidence>
<keyword evidence="1" id="KW-0472">Membrane</keyword>
<reference evidence="2 3" key="1">
    <citation type="submission" date="2016-10" db="EMBL/GenBank/DDBJ databases">
        <authorList>
            <person name="de Groot N.N."/>
        </authorList>
    </citation>
    <scope>NUCLEOTIDE SEQUENCE [LARGE SCALE GENOMIC DNA]</scope>
    <source>
        <strain evidence="2 3">CGMCC 1.10331</strain>
    </source>
</reference>
<dbReference type="OrthoDB" id="154701at2157"/>
<evidence type="ECO:0000256" key="1">
    <source>
        <dbReference type="SAM" id="Phobius"/>
    </source>
</evidence>
<dbReference type="GeneID" id="54852480"/>